<protein>
    <submittedName>
        <fullName evidence="4">Ribosomal protein L29</fullName>
    </submittedName>
</protein>
<dbReference type="GeneID" id="27215732"/>
<dbReference type="InterPro" id="IPR036049">
    <property type="entry name" value="Ribosomal_uL29_sf"/>
</dbReference>
<comment type="similarity">
    <text evidence="1">Belongs to the universal ribosomal protein uL29 family.</text>
</comment>
<dbReference type="InterPro" id="IPR001854">
    <property type="entry name" value="Ribosomal_uL29"/>
</dbReference>
<dbReference type="SUPFAM" id="SSF46561">
    <property type="entry name" value="Ribosomal protein L29 (L29p)"/>
    <property type="match status" value="1"/>
</dbReference>
<dbReference type="AlphaFoldDB" id="A0A141SD89"/>
<keyword evidence="4" id="KW-0934">Plastid</keyword>
<evidence type="ECO:0000256" key="3">
    <source>
        <dbReference type="ARBA" id="ARBA00023274"/>
    </source>
</evidence>
<evidence type="ECO:0000256" key="2">
    <source>
        <dbReference type="ARBA" id="ARBA00022980"/>
    </source>
</evidence>
<sequence>MAFQKINVLSKLSLEEIQREVIKQEKEIFEIKFEQRIKQTAKPHIIKKKKHYLAQLLTLVKQKQ</sequence>
<dbReference type="GO" id="GO:0003735">
    <property type="term" value="F:structural constituent of ribosome"/>
    <property type="evidence" value="ECO:0007669"/>
    <property type="project" value="InterPro"/>
</dbReference>
<dbReference type="HAMAP" id="MF_00374">
    <property type="entry name" value="Ribosomal_uL29"/>
    <property type="match status" value="1"/>
</dbReference>
<dbReference type="Gene3D" id="1.10.287.310">
    <property type="match status" value="1"/>
</dbReference>
<organism evidence="4">
    <name type="scientific">Sporolithon durum</name>
    <dbReference type="NCBI Taxonomy" id="48970"/>
    <lineage>
        <taxon>Eukaryota</taxon>
        <taxon>Rhodophyta</taxon>
        <taxon>Florideophyceae</taxon>
        <taxon>Corallinophycidae</taxon>
        <taxon>Sporolithales</taxon>
        <taxon>Sporolithaceae</taxon>
        <taxon>Sporolithon</taxon>
    </lineage>
</organism>
<keyword evidence="3" id="KW-0687">Ribonucleoprotein</keyword>
<proteinExistence type="inferred from homology"/>
<keyword evidence="2 4" id="KW-0689">Ribosomal protein</keyword>
<dbReference type="GO" id="GO:0006412">
    <property type="term" value="P:translation"/>
    <property type="evidence" value="ECO:0007669"/>
    <property type="project" value="InterPro"/>
</dbReference>
<geneLocation type="plastid" evidence="4"/>
<evidence type="ECO:0000313" key="4">
    <source>
        <dbReference type="EMBL" id="AMK96257.1"/>
    </source>
</evidence>
<name>A0A141SD89_9FLOR</name>
<dbReference type="GO" id="GO:0005840">
    <property type="term" value="C:ribosome"/>
    <property type="evidence" value="ECO:0007669"/>
    <property type="project" value="UniProtKB-KW"/>
</dbReference>
<dbReference type="NCBIfam" id="TIGR00012">
    <property type="entry name" value="L29"/>
    <property type="match status" value="1"/>
</dbReference>
<reference evidence="4" key="1">
    <citation type="submission" date="2015-07" db="EMBL/GenBank/DDBJ databases">
        <title>Reconstructing the complex evolutionary history of mobile plasmids in red algal genomes.</title>
        <authorList>
            <person name="Lee J."/>
            <person name="Kim K.M."/>
            <person name="Yang E.C."/>
            <person name="Miller K.A."/>
            <person name="Boo S.M."/>
            <person name="Bhattacharya D."/>
            <person name="Yoon H.S."/>
        </authorList>
    </citation>
    <scope>NUCLEOTIDE SEQUENCE</scope>
</reference>
<gene>
    <name evidence="4" type="primary">rpl29</name>
    <name evidence="4" type="ORF">Sdur_228</name>
</gene>
<dbReference type="GO" id="GO:1990904">
    <property type="term" value="C:ribonucleoprotein complex"/>
    <property type="evidence" value="ECO:0007669"/>
    <property type="project" value="UniProtKB-KW"/>
</dbReference>
<accession>A0A141SD89</accession>
<evidence type="ECO:0000256" key="1">
    <source>
        <dbReference type="ARBA" id="ARBA00009254"/>
    </source>
</evidence>
<dbReference type="EMBL" id="KT266785">
    <property type="protein sequence ID" value="AMK96257.1"/>
    <property type="molecule type" value="Genomic_DNA"/>
</dbReference>
<dbReference type="RefSeq" id="YP_009244015.1">
    <property type="nucleotide sequence ID" value="NC_029857.1"/>
</dbReference>
<dbReference type="Pfam" id="PF00831">
    <property type="entry name" value="Ribosomal_L29"/>
    <property type="match status" value="1"/>
</dbReference>